<keyword evidence="2" id="KW-1185">Reference proteome</keyword>
<name>A0ACC0Q7Q4_RHOML</name>
<accession>A0ACC0Q7Q4</accession>
<dbReference type="Proteomes" id="UP001062846">
    <property type="component" value="Chromosome 1"/>
</dbReference>
<reference evidence="1" key="1">
    <citation type="submission" date="2022-02" db="EMBL/GenBank/DDBJ databases">
        <title>Plant Genome Project.</title>
        <authorList>
            <person name="Zhang R.-G."/>
        </authorList>
    </citation>
    <scope>NUCLEOTIDE SEQUENCE</scope>
    <source>
        <strain evidence="1">AT1</strain>
    </source>
</reference>
<dbReference type="EMBL" id="CM046388">
    <property type="protein sequence ID" value="KAI8573451.1"/>
    <property type="molecule type" value="Genomic_DNA"/>
</dbReference>
<evidence type="ECO:0000313" key="2">
    <source>
        <dbReference type="Proteomes" id="UP001062846"/>
    </source>
</evidence>
<evidence type="ECO:0000313" key="1">
    <source>
        <dbReference type="EMBL" id="KAI8573451.1"/>
    </source>
</evidence>
<protein>
    <submittedName>
        <fullName evidence="1">Uncharacterized protein</fullName>
    </submittedName>
</protein>
<proteinExistence type="predicted"/>
<sequence>MAAVLGRKLISSLLNKIWKSRRRSTKKTMHNNNIAPKGSFFVYVGEEHKKYVVPISLSSSLSFKGLLEEHEEEMQASTGPLTLTSCSTSRFEAILIQLHA</sequence>
<organism evidence="1 2">
    <name type="scientific">Rhododendron molle</name>
    <name type="common">Chinese azalea</name>
    <name type="synonym">Azalea mollis</name>
    <dbReference type="NCBI Taxonomy" id="49168"/>
    <lineage>
        <taxon>Eukaryota</taxon>
        <taxon>Viridiplantae</taxon>
        <taxon>Streptophyta</taxon>
        <taxon>Embryophyta</taxon>
        <taxon>Tracheophyta</taxon>
        <taxon>Spermatophyta</taxon>
        <taxon>Magnoliopsida</taxon>
        <taxon>eudicotyledons</taxon>
        <taxon>Gunneridae</taxon>
        <taxon>Pentapetalae</taxon>
        <taxon>asterids</taxon>
        <taxon>Ericales</taxon>
        <taxon>Ericaceae</taxon>
        <taxon>Ericoideae</taxon>
        <taxon>Rhodoreae</taxon>
        <taxon>Rhododendron</taxon>
    </lineage>
</organism>
<comment type="caution">
    <text evidence="1">The sequence shown here is derived from an EMBL/GenBank/DDBJ whole genome shotgun (WGS) entry which is preliminary data.</text>
</comment>
<gene>
    <name evidence="1" type="ORF">RHMOL_Rhmol01G0278700</name>
</gene>